<accession>A0AAW6TAQ4</accession>
<dbReference type="RefSeq" id="WP_281488676.1">
    <property type="nucleotide sequence ID" value="NZ_CP159582.1"/>
</dbReference>
<evidence type="ECO:0000313" key="2">
    <source>
        <dbReference type="Proteomes" id="UP001321506"/>
    </source>
</evidence>
<protein>
    <submittedName>
        <fullName evidence="1">Uncharacterized protein</fullName>
    </submittedName>
</protein>
<sequence length="248" mass="27734">MITADAVLSIWHDIEPSAQDAYLEWHTLEHMPERASIDGFVRGRRGVALDPAQSPKYLTLYEAREAEIFRSTQYLERLDNPTPWTQRIQPSFQNFVRYANVPALQKGFGDGAFVTTARIEAVGDATATFAQLEARLRALVDELGELPKVSSVFLGESRDEITDYKTEEAELRPVNPELDGVRHLAVIFVDTLTADAAGPVREKIEALAAELGDARIGHCSTFLVDYMVDETHVTRTPFDADAIERRSK</sequence>
<organism evidence="1 2">
    <name type="scientific">Ruicaihuangia caeni</name>
    <dbReference type="NCBI Taxonomy" id="3042517"/>
    <lineage>
        <taxon>Bacteria</taxon>
        <taxon>Bacillati</taxon>
        <taxon>Actinomycetota</taxon>
        <taxon>Actinomycetes</taxon>
        <taxon>Micrococcales</taxon>
        <taxon>Microbacteriaceae</taxon>
        <taxon>Ruicaihuangia</taxon>
    </lineage>
</organism>
<gene>
    <name evidence="1" type="ORF">QF206_07900</name>
</gene>
<name>A0AAW6TAQ4_9MICO</name>
<keyword evidence="2" id="KW-1185">Reference proteome</keyword>
<reference evidence="1 2" key="1">
    <citation type="submission" date="2023-04" db="EMBL/GenBank/DDBJ databases">
        <title>Klugiella caeni sp. nov. isolated from the sludge of biochemical tank.</title>
        <authorList>
            <person name="Geng K."/>
        </authorList>
    </citation>
    <scope>NUCLEOTIDE SEQUENCE [LARGE SCALE GENOMIC DNA]</scope>
    <source>
        <strain evidence="1 2">YN-L-19</strain>
    </source>
</reference>
<dbReference type="Proteomes" id="UP001321506">
    <property type="component" value="Unassembled WGS sequence"/>
</dbReference>
<dbReference type="AlphaFoldDB" id="A0AAW6TAQ4"/>
<dbReference type="EMBL" id="JASATX010000003">
    <property type="protein sequence ID" value="MDI2098883.1"/>
    <property type="molecule type" value="Genomic_DNA"/>
</dbReference>
<comment type="caution">
    <text evidence="1">The sequence shown here is derived from an EMBL/GenBank/DDBJ whole genome shotgun (WGS) entry which is preliminary data.</text>
</comment>
<evidence type="ECO:0000313" key="1">
    <source>
        <dbReference type="EMBL" id="MDI2098883.1"/>
    </source>
</evidence>
<proteinExistence type="predicted"/>